<dbReference type="CDD" id="cd04301">
    <property type="entry name" value="NAT_SF"/>
    <property type="match status" value="1"/>
</dbReference>
<proteinExistence type="predicted"/>
<organism evidence="4 5">
    <name type="scientific">Microbacterium ginsengisoli</name>
    <dbReference type="NCBI Taxonomy" id="400772"/>
    <lineage>
        <taxon>Bacteria</taxon>
        <taxon>Bacillati</taxon>
        <taxon>Actinomycetota</taxon>
        <taxon>Actinomycetes</taxon>
        <taxon>Micrococcales</taxon>
        <taxon>Microbacteriaceae</taxon>
        <taxon>Microbacterium</taxon>
    </lineage>
</organism>
<dbReference type="InterPro" id="IPR016181">
    <property type="entry name" value="Acyl_CoA_acyltransferase"/>
</dbReference>
<dbReference type="OrthoDB" id="5405911at2"/>
<dbReference type="PANTHER" id="PTHR31435:SF9">
    <property type="entry name" value="PROTEIN NATD1"/>
    <property type="match status" value="1"/>
</dbReference>
<reference evidence="3 6" key="2">
    <citation type="journal article" date="2018" name="Nat. Biotechnol.">
        <title>A standardized bacterial taxonomy based on genome phylogeny substantially revises the tree of life.</title>
        <authorList>
            <person name="Parks D.H."/>
            <person name="Chuvochina M."/>
            <person name="Waite D.W."/>
            <person name="Rinke C."/>
            <person name="Skarshewski A."/>
            <person name="Chaumeil P.A."/>
            <person name="Hugenholtz P."/>
        </authorList>
    </citation>
    <scope>NUCLEOTIDE SEQUENCE [LARGE SCALE GENOMIC DNA]</scope>
    <source>
        <strain evidence="3">UBA9152</strain>
    </source>
</reference>
<dbReference type="InterPro" id="IPR031165">
    <property type="entry name" value="GNAT_YJDJ"/>
</dbReference>
<dbReference type="Pfam" id="PF14542">
    <property type="entry name" value="Acetyltransf_CG"/>
    <property type="match status" value="1"/>
</dbReference>
<evidence type="ECO:0000259" key="1">
    <source>
        <dbReference type="PROSITE" id="PS51186"/>
    </source>
</evidence>
<name>A0A0F0LY33_9MICO</name>
<dbReference type="AlphaFoldDB" id="A0A0F0LY33"/>
<keyword evidence="3" id="KW-0808">Transferase</keyword>
<comment type="caution">
    <text evidence="4">The sequence shown here is derived from an EMBL/GenBank/DDBJ whole genome shotgun (WGS) entry which is preliminary data.</text>
</comment>
<dbReference type="InterPro" id="IPR000182">
    <property type="entry name" value="GNAT_dom"/>
</dbReference>
<accession>A0A0F0LY33</accession>
<evidence type="ECO:0000313" key="4">
    <source>
        <dbReference type="EMBL" id="KJL44895.1"/>
    </source>
</evidence>
<evidence type="ECO:0000313" key="3">
    <source>
        <dbReference type="EMBL" id="HAN24611.1"/>
    </source>
</evidence>
<dbReference type="EMBL" id="JYIY01000034">
    <property type="protein sequence ID" value="KJL44895.1"/>
    <property type="molecule type" value="Genomic_DNA"/>
</dbReference>
<evidence type="ECO:0000313" key="6">
    <source>
        <dbReference type="Proteomes" id="UP000257479"/>
    </source>
</evidence>
<dbReference type="InterPro" id="IPR045057">
    <property type="entry name" value="Gcn5-rel_NAT"/>
</dbReference>
<dbReference type="Proteomes" id="UP000033451">
    <property type="component" value="Unassembled WGS sequence"/>
</dbReference>
<dbReference type="PANTHER" id="PTHR31435">
    <property type="entry name" value="PROTEIN NATD1"/>
    <property type="match status" value="1"/>
</dbReference>
<reference evidence="4 5" key="1">
    <citation type="submission" date="2015-02" db="EMBL/GenBank/DDBJ databases">
        <title>Draft genome sequences of ten Microbacterium spp. with emphasis on heavy metal contaminated environments.</title>
        <authorList>
            <person name="Corretto E."/>
        </authorList>
    </citation>
    <scope>NUCLEOTIDE SEQUENCE [LARGE SCALE GENOMIC DNA]</scope>
    <source>
        <strain evidence="4 5">DSM 18659</strain>
    </source>
</reference>
<dbReference type="GO" id="GO:0016747">
    <property type="term" value="F:acyltransferase activity, transferring groups other than amino-acyl groups"/>
    <property type="evidence" value="ECO:0007669"/>
    <property type="project" value="InterPro"/>
</dbReference>
<sequence length="96" mass="10709">MADLRYQDEKDASRYALYDGDSLVAVIDYADDGSTVAMTRAFTIPTFRGKGYAGVLTEHAIADLEQRGDRKVSPVCWYVAEWFEKNPDRAGIVAAR</sequence>
<dbReference type="SUPFAM" id="SSF55729">
    <property type="entry name" value="Acyl-CoA N-acyltransferases (Nat)"/>
    <property type="match status" value="1"/>
</dbReference>
<feature type="domain" description="N-acetyltransferase" evidence="2">
    <location>
        <begin position="7"/>
        <end position="94"/>
    </location>
</feature>
<dbReference type="Gene3D" id="3.40.630.30">
    <property type="match status" value="1"/>
</dbReference>
<gene>
    <name evidence="3" type="ORF">DCP95_08575</name>
    <name evidence="4" type="ORF">RR49_00110</name>
</gene>
<dbReference type="STRING" id="400772.RR49_00110"/>
<evidence type="ECO:0000313" key="5">
    <source>
        <dbReference type="Proteomes" id="UP000033451"/>
    </source>
</evidence>
<dbReference type="EMBL" id="DMNG01000147">
    <property type="protein sequence ID" value="HAN24611.1"/>
    <property type="molecule type" value="Genomic_DNA"/>
</dbReference>
<feature type="domain" description="N-acetyltransferase" evidence="1">
    <location>
        <begin position="1"/>
        <end position="96"/>
    </location>
</feature>
<evidence type="ECO:0000259" key="2">
    <source>
        <dbReference type="PROSITE" id="PS51729"/>
    </source>
</evidence>
<dbReference type="PROSITE" id="PS51729">
    <property type="entry name" value="GNAT_YJDJ"/>
    <property type="match status" value="1"/>
</dbReference>
<keyword evidence="5" id="KW-1185">Reference proteome</keyword>
<dbReference type="PATRIC" id="fig|400772.4.peg.131"/>
<dbReference type="PROSITE" id="PS51186">
    <property type="entry name" value="GNAT"/>
    <property type="match status" value="1"/>
</dbReference>
<dbReference type="RefSeq" id="WP_045245819.1">
    <property type="nucleotide sequence ID" value="NZ_JBOFAV010000006.1"/>
</dbReference>
<dbReference type="Proteomes" id="UP000257479">
    <property type="component" value="Unassembled WGS sequence"/>
</dbReference>
<protein>
    <submittedName>
        <fullName evidence="3">N-acetyltransferase</fullName>
    </submittedName>
</protein>